<dbReference type="RefSeq" id="WP_166936036.1">
    <property type="nucleotide sequence ID" value="NZ_JAASQS010000008.1"/>
</dbReference>
<dbReference type="InterPro" id="IPR052931">
    <property type="entry name" value="Prophage_regulatory_activator"/>
</dbReference>
<dbReference type="PANTHER" id="PTHR36154:SF1">
    <property type="entry name" value="DNA-BINDING TRANSCRIPTIONAL ACTIVATOR ALPA"/>
    <property type="match status" value="1"/>
</dbReference>
<evidence type="ECO:0000313" key="1">
    <source>
        <dbReference type="EMBL" id="GAA0578175.1"/>
    </source>
</evidence>
<dbReference type="PANTHER" id="PTHR36154">
    <property type="entry name" value="DNA-BINDING TRANSCRIPTIONAL ACTIVATOR ALPA"/>
    <property type="match status" value="1"/>
</dbReference>
<dbReference type="EMBL" id="BAAADD010000007">
    <property type="protein sequence ID" value="GAA0578175.1"/>
    <property type="molecule type" value="Genomic_DNA"/>
</dbReference>
<dbReference type="InterPro" id="IPR010260">
    <property type="entry name" value="AlpA"/>
</dbReference>
<sequence>MPEPERILRIRTVLTRTGLSRSTIYRKMKDGMFPSQVRISEHCSGWRESEISRWMADPMQYRDAGRKWNAMEKETASHNAAPRSEGIKTS</sequence>
<reference evidence="2" key="1">
    <citation type="journal article" date="2019" name="Int. J. Syst. Evol. Microbiol.">
        <title>The Global Catalogue of Microorganisms (GCM) 10K type strain sequencing project: providing services to taxonomists for standard genome sequencing and annotation.</title>
        <authorList>
            <consortium name="The Broad Institute Genomics Platform"/>
            <consortium name="The Broad Institute Genome Sequencing Center for Infectious Disease"/>
            <person name="Wu L."/>
            <person name="Ma J."/>
        </authorList>
    </citation>
    <scope>NUCLEOTIDE SEQUENCE [LARGE SCALE GENOMIC DNA]</scope>
    <source>
        <strain evidence="2">JCM 15089</strain>
    </source>
</reference>
<evidence type="ECO:0000313" key="2">
    <source>
        <dbReference type="Proteomes" id="UP001499951"/>
    </source>
</evidence>
<comment type="caution">
    <text evidence="1">The sequence shown here is derived from an EMBL/GenBank/DDBJ whole genome shotgun (WGS) entry which is preliminary data.</text>
</comment>
<protein>
    <recommendedName>
        <fullName evidence="3">AlpA family transcriptional regulator</fullName>
    </recommendedName>
</protein>
<proteinExistence type="predicted"/>
<gene>
    <name evidence="1" type="ORF">GCM10008942_28870</name>
</gene>
<dbReference type="Gene3D" id="1.10.238.160">
    <property type="match status" value="1"/>
</dbReference>
<organism evidence="1 2">
    <name type="scientific">Rhizomicrobium electricum</name>
    <dbReference type="NCBI Taxonomy" id="480070"/>
    <lineage>
        <taxon>Bacteria</taxon>
        <taxon>Pseudomonadati</taxon>
        <taxon>Pseudomonadota</taxon>
        <taxon>Alphaproteobacteria</taxon>
        <taxon>Micropepsales</taxon>
        <taxon>Micropepsaceae</taxon>
        <taxon>Rhizomicrobium</taxon>
    </lineage>
</organism>
<dbReference type="Proteomes" id="UP001499951">
    <property type="component" value="Unassembled WGS sequence"/>
</dbReference>
<keyword evidence="2" id="KW-1185">Reference proteome</keyword>
<name>A0ABP3Q2F4_9PROT</name>
<evidence type="ECO:0008006" key="3">
    <source>
        <dbReference type="Google" id="ProtNLM"/>
    </source>
</evidence>
<dbReference type="Pfam" id="PF05930">
    <property type="entry name" value="Phage_AlpA"/>
    <property type="match status" value="1"/>
</dbReference>
<accession>A0ABP3Q2F4</accession>